<evidence type="ECO:0000256" key="1">
    <source>
        <dbReference type="SAM" id="Phobius"/>
    </source>
</evidence>
<dbReference type="Proteomes" id="UP001374584">
    <property type="component" value="Unassembled WGS sequence"/>
</dbReference>
<evidence type="ECO:0000313" key="2">
    <source>
        <dbReference type="EMBL" id="KAK7370078.1"/>
    </source>
</evidence>
<keyword evidence="3" id="KW-1185">Reference proteome</keyword>
<gene>
    <name evidence="2" type="ORF">VNO80_12132</name>
</gene>
<feature type="transmembrane region" description="Helical" evidence="1">
    <location>
        <begin position="35"/>
        <end position="58"/>
    </location>
</feature>
<proteinExistence type="predicted"/>
<keyword evidence="1" id="KW-0812">Transmembrane</keyword>
<dbReference type="EMBL" id="JAYMYR010000004">
    <property type="protein sequence ID" value="KAK7370078.1"/>
    <property type="molecule type" value="Genomic_DNA"/>
</dbReference>
<keyword evidence="1" id="KW-0472">Membrane</keyword>
<reference evidence="2 3" key="1">
    <citation type="submission" date="2024-01" db="EMBL/GenBank/DDBJ databases">
        <title>The genomes of 5 underutilized Papilionoideae crops provide insights into root nodulation and disease resistanc.</title>
        <authorList>
            <person name="Jiang F."/>
        </authorList>
    </citation>
    <scope>NUCLEOTIDE SEQUENCE [LARGE SCALE GENOMIC DNA]</scope>
    <source>
        <strain evidence="2">JINMINGXINNONG_FW02</strain>
        <tissue evidence="2">Leaves</tissue>
    </source>
</reference>
<dbReference type="AlphaFoldDB" id="A0AAN9NGG8"/>
<keyword evidence="1" id="KW-1133">Transmembrane helix</keyword>
<name>A0AAN9NGG8_PHACN</name>
<comment type="caution">
    <text evidence="2">The sequence shown here is derived from an EMBL/GenBank/DDBJ whole genome shotgun (WGS) entry which is preliminary data.</text>
</comment>
<evidence type="ECO:0000313" key="3">
    <source>
        <dbReference type="Proteomes" id="UP001374584"/>
    </source>
</evidence>
<protein>
    <submittedName>
        <fullName evidence="2">Uncharacterized protein</fullName>
    </submittedName>
</protein>
<sequence length="72" mass="7823">MVPARIQHQLFGCLSRWISVSNELGPGSNLWAARLALHVVLVMAIIEGTSVGTVMILIRNVWGYATVDTDSS</sequence>
<organism evidence="2 3">
    <name type="scientific">Phaseolus coccineus</name>
    <name type="common">Scarlet runner bean</name>
    <name type="synonym">Phaseolus multiflorus</name>
    <dbReference type="NCBI Taxonomy" id="3886"/>
    <lineage>
        <taxon>Eukaryota</taxon>
        <taxon>Viridiplantae</taxon>
        <taxon>Streptophyta</taxon>
        <taxon>Embryophyta</taxon>
        <taxon>Tracheophyta</taxon>
        <taxon>Spermatophyta</taxon>
        <taxon>Magnoliopsida</taxon>
        <taxon>eudicotyledons</taxon>
        <taxon>Gunneridae</taxon>
        <taxon>Pentapetalae</taxon>
        <taxon>rosids</taxon>
        <taxon>fabids</taxon>
        <taxon>Fabales</taxon>
        <taxon>Fabaceae</taxon>
        <taxon>Papilionoideae</taxon>
        <taxon>50 kb inversion clade</taxon>
        <taxon>NPAAA clade</taxon>
        <taxon>indigoferoid/millettioid clade</taxon>
        <taxon>Phaseoleae</taxon>
        <taxon>Phaseolus</taxon>
    </lineage>
</organism>
<accession>A0AAN9NGG8</accession>